<evidence type="ECO:0000256" key="6">
    <source>
        <dbReference type="SAM" id="Coils"/>
    </source>
</evidence>
<keyword evidence="5" id="KW-0472">Membrane</keyword>
<evidence type="ECO:0000256" key="2">
    <source>
        <dbReference type="ARBA" id="ARBA00022741"/>
    </source>
</evidence>
<dbReference type="SUPFAM" id="SSF52540">
    <property type="entry name" value="P-loop containing nucleoside triphosphate hydrolases"/>
    <property type="match status" value="1"/>
</dbReference>
<evidence type="ECO:0000259" key="7">
    <source>
        <dbReference type="Pfam" id="PF00350"/>
    </source>
</evidence>
<comment type="caution">
    <text evidence="8">The sequence shown here is derived from an EMBL/GenBank/DDBJ whole genome shotgun (WGS) entry which is preliminary data.</text>
</comment>
<evidence type="ECO:0000256" key="4">
    <source>
        <dbReference type="ARBA" id="ARBA00023134"/>
    </source>
</evidence>
<feature type="domain" description="Dynamin N-terminal" evidence="7">
    <location>
        <begin position="48"/>
        <end position="211"/>
    </location>
</feature>
<evidence type="ECO:0000256" key="3">
    <source>
        <dbReference type="ARBA" id="ARBA00022801"/>
    </source>
</evidence>
<dbReference type="Pfam" id="PF00350">
    <property type="entry name" value="Dynamin_N"/>
    <property type="match status" value="1"/>
</dbReference>
<keyword evidence="9" id="KW-1185">Reference proteome</keyword>
<dbReference type="InterPro" id="IPR045063">
    <property type="entry name" value="Dynamin_N"/>
</dbReference>
<dbReference type="RefSeq" id="WP_190383099.1">
    <property type="nucleotide sequence ID" value="NZ_JACJQT010000026.1"/>
</dbReference>
<dbReference type="InterPro" id="IPR027094">
    <property type="entry name" value="Mitofusin_fam"/>
</dbReference>
<keyword evidence="2" id="KW-0547">Nucleotide-binding</keyword>
<dbReference type="EMBL" id="JACJQT010000026">
    <property type="protein sequence ID" value="MBD2278882.1"/>
    <property type="molecule type" value="Genomic_DNA"/>
</dbReference>
<evidence type="ECO:0000256" key="1">
    <source>
        <dbReference type="ARBA" id="ARBA00004370"/>
    </source>
</evidence>
<reference evidence="8 9" key="1">
    <citation type="journal article" date="2020" name="ISME J.">
        <title>Comparative genomics reveals insights into cyanobacterial evolution and habitat adaptation.</title>
        <authorList>
            <person name="Chen M.Y."/>
            <person name="Teng W.K."/>
            <person name="Zhao L."/>
            <person name="Hu C.X."/>
            <person name="Zhou Y.K."/>
            <person name="Han B.P."/>
            <person name="Song L.R."/>
            <person name="Shu W.S."/>
        </authorList>
    </citation>
    <scope>NUCLEOTIDE SEQUENCE [LARGE SCALE GENOMIC DNA]</scope>
    <source>
        <strain evidence="8 9">FACHB-1040</strain>
    </source>
</reference>
<dbReference type="Gene3D" id="3.40.50.300">
    <property type="entry name" value="P-loop containing nucleotide triphosphate hydrolases"/>
    <property type="match status" value="1"/>
</dbReference>
<dbReference type="Proteomes" id="UP000606721">
    <property type="component" value="Unassembled WGS sequence"/>
</dbReference>
<evidence type="ECO:0000313" key="9">
    <source>
        <dbReference type="Proteomes" id="UP000606721"/>
    </source>
</evidence>
<keyword evidence="3" id="KW-0378">Hydrolase</keyword>
<accession>A0ABR8BVR8</accession>
<name>A0ABR8BVR8_APHFL</name>
<protein>
    <submittedName>
        <fullName evidence="8">Dynamin family protein</fullName>
    </submittedName>
</protein>
<sequence length="658" mass="73284">MANYQQQKQKVLQLFKPAKTLAEGQKNIEIKQNLEEVEKRLIEEKLFVVVCGEFKQGKSSLMNALLNEPELFPVDVDITTNLVSSITYGETEKITVVLGESGKEQSQEIQRAEIPNYVTEQHNKGNFHQAKMLILQSPNPQLKEGLVLVDTPGVGSLNVEHTAVTYAFIPNADAIIFVSDALAPLSAKELDFITERIVPYCQNLIFVVTKIDAVGNYENIIASNQEKLAQLLKRPDSEISIIPVSSSLKLDYLKSQETEDLEDSNFQQLENELWGLISQQRGKILLIKALTELGRAVNEIKAPIQVEWETYQQQSKQELEKSERQLQATKERLASLQENNADWLTQLSYGLQDIRKQSIHQFDIGFDKVHHKANEYLDDNRLLKNPTEIASLLEGDINGLMSNLGKLLTQETAELYTNIESASKLNLNPLQIDDLEWEKAAISLPNGKNKRTGLFEKSVVIVRNIGFTATPGAMIGQFLGGIAGAAIGTLFGGVGAGPGMVIGQTLGGSLAGLAGAKLGFDQSVSQIKDKDRREVSKFILPYIKQSQMLCRKVLDDAIVDLEQSIREELRNQIKREKNNCDRTLRSLQEARQRSQAQVQQRTQELQVILPQINQLQKNIQQLAQVTVTMGAVSDTKQKTEVAQPVTTVGGEKGSWADD</sequence>
<evidence type="ECO:0000256" key="5">
    <source>
        <dbReference type="ARBA" id="ARBA00023136"/>
    </source>
</evidence>
<evidence type="ECO:0000313" key="8">
    <source>
        <dbReference type="EMBL" id="MBD2278882.1"/>
    </source>
</evidence>
<dbReference type="PANTHER" id="PTHR10465">
    <property type="entry name" value="TRANSMEMBRANE GTPASE FZO1"/>
    <property type="match status" value="1"/>
</dbReference>
<comment type="subcellular location">
    <subcellularLocation>
        <location evidence="1">Membrane</location>
    </subcellularLocation>
</comment>
<proteinExistence type="predicted"/>
<feature type="coiled-coil region" evidence="6">
    <location>
        <begin position="312"/>
        <end position="346"/>
    </location>
</feature>
<gene>
    <name evidence="8" type="ORF">H6F99_11435</name>
</gene>
<keyword evidence="4" id="KW-0342">GTP-binding</keyword>
<organism evidence="8 9">
    <name type="scientific">Aphanizomenon flos-aquae FACHB-1040</name>
    <dbReference type="NCBI Taxonomy" id="2692887"/>
    <lineage>
        <taxon>Bacteria</taxon>
        <taxon>Bacillati</taxon>
        <taxon>Cyanobacteriota</taxon>
        <taxon>Cyanophyceae</taxon>
        <taxon>Nostocales</taxon>
        <taxon>Aphanizomenonaceae</taxon>
        <taxon>Aphanizomenon</taxon>
    </lineage>
</organism>
<dbReference type="InterPro" id="IPR027417">
    <property type="entry name" value="P-loop_NTPase"/>
</dbReference>
<dbReference type="CDD" id="cd09912">
    <property type="entry name" value="DLP_2"/>
    <property type="match status" value="1"/>
</dbReference>
<dbReference type="PANTHER" id="PTHR10465:SF0">
    <property type="entry name" value="SARCALUMENIN"/>
    <property type="match status" value="1"/>
</dbReference>
<feature type="coiled-coil region" evidence="6">
    <location>
        <begin position="559"/>
        <end position="604"/>
    </location>
</feature>
<keyword evidence="6" id="KW-0175">Coiled coil</keyword>